<feature type="domain" description="SWIM-type" evidence="2">
    <location>
        <begin position="801"/>
        <end position="832"/>
    </location>
</feature>
<keyword evidence="1" id="KW-0862">Zinc</keyword>
<evidence type="ECO:0000259" key="2">
    <source>
        <dbReference type="PROSITE" id="PS50966"/>
    </source>
</evidence>
<dbReference type="eggNOG" id="ENOG502RPX4">
    <property type="taxonomic scope" value="Eukaryota"/>
</dbReference>
<evidence type="ECO:0000256" key="1">
    <source>
        <dbReference type="PROSITE-ProRule" id="PRU00325"/>
    </source>
</evidence>
<dbReference type="VEuPathDB" id="FungiDB:SDRG_10435"/>
<dbReference type="Proteomes" id="UP000030762">
    <property type="component" value="Unassembled WGS sequence"/>
</dbReference>
<dbReference type="GeneID" id="19951162"/>
<dbReference type="InterPro" id="IPR025533">
    <property type="entry name" value="DUF4419"/>
</dbReference>
<keyword evidence="1" id="KW-0479">Metal-binding</keyword>
<protein>
    <recommendedName>
        <fullName evidence="2">SWIM-type domain-containing protein</fullName>
    </recommendedName>
</protein>
<reference evidence="3 4" key="1">
    <citation type="submission" date="2012-04" db="EMBL/GenBank/DDBJ databases">
        <title>The Genome Sequence of Saprolegnia declina VS20.</title>
        <authorList>
            <consortium name="The Broad Institute Genome Sequencing Platform"/>
            <person name="Russ C."/>
            <person name="Nusbaum C."/>
            <person name="Tyler B."/>
            <person name="van West P."/>
            <person name="Dieguez-Uribeondo J."/>
            <person name="de Bruijn I."/>
            <person name="Tripathy S."/>
            <person name="Jiang R."/>
            <person name="Young S.K."/>
            <person name="Zeng Q."/>
            <person name="Gargeya S."/>
            <person name="Fitzgerald M."/>
            <person name="Haas B."/>
            <person name="Abouelleil A."/>
            <person name="Alvarado L."/>
            <person name="Arachchi H.M."/>
            <person name="Berlin A."/>
            <person name="Chapman S.B."/>
            <person name="Goldberg J."/>
            <person name="Griggs A."/>
            <person name="Gujja S."/>
            <person name="Hansen M."/>
            <person name="Howarth C."/>
            <person name="Imamovic A."/>
            <person name="Larimer J."/>
            <person name="McCowen C."/>
            <person name="Montmayeur A."/>
            <person name="Murphy C."/>
            <person name="Neiman D."/>
            <person name="Pearson M."/>
            <person name="Priest M."/>
            <person name="Roberts A."/>
            <person name="Saif S."/>
            <person name="Shea T."/>
            <person name="Sisk P."/>
            <person name="Sykes S."/>
            <person name="Wortman J."/>
            <person name="Nusbaum C."/>
            <person name="Birren B."/>
        </authorList>
    </citation>
    <scope>NUCLEOTIDE SEQUENCE [LARGE SCALE GENOMIC DNA]</scope>
    <source>
        <strain evidence="3 4">VS20</strain>
    </source>
</reference>
<keyword evidence="1" id="KW-0863">Zinc-finger</keyword>
<name>T0RHY8_SAPDV</name>
<dbReference type="Pfam" id="PF14388">
    <property type="entry name" value="DUF4419"/>
    <property type="match status" value="1"/>
</dbReference>
<evidence type="ECO:0000313" key="3">
    <source>
        <dbReference type="EMBL" id="EQC31918.1"/>
    </source>
</evidence>
<dbReference type="GO" id="GO:0008270">
    <property type="term" value="F:zinc ion binding"/>
    <property type="evidence" value="ECO:0007669"/>
    <property type="project" value="UniProtKB-KW"/>
</dbReference>
<dbReference type="PANTHER" id="PTHR31252">
    <property type="entry name" value="DUF4419 DOMAIN-CONTAINING PROTEIN"/>
    <property type="match status" value="1"/>
</dbReference>
<dbReference type="PANTHER" id="PTHR31252:SF11">
    <property type="entry name" value="DUF4419 DOMAIN-CONTAINING PROTEIN"/>
    <property type="match status" value="1"/>
</dbReference>
<dbReference type="OrthoDB" id="129258at2759"/>
<dbReference type="EMBL" id="JH767166">
    <property type="protein sequence ID" value="EQC31918.1"/>
    <property type="molecule type" value="Genomic_DNA"/>
</dbReference>
<dbReference type="PROSITE" id="PS50966">
    <property type="entry name" value="ZF_SWIM"/>
    <property type="match status" value="1"/>
</dbReference>
<dbReference type="AlphaFoldDB" id="T0RHY8"/>
<gene>
    <name evidence="3" type="ORF">SDRG_10435</name>
</gene>
<dbReference type="InterPro" id="IPR007527">
    <property type="entry name" value="Znf_SWIM"/>
</dbReference>
<keyword evidence="4" id="KW-1185">Reference proteome</keyword>
<evidence type="ECO:0000313" key="4">
    <source>
        <dbReference type="Proteomes" id="UP000030762"/>
    </source>
</evidence>
<dbReference type="InParanoid" id="T0RHY8"/>
<dbReference type="OMA" id="CESKVAF"/>
<accession>T0RHY8</accession>
<dbReference type="RefSeq" id="XP_008614646.1">
    <property type="nucleotide sequence ID" value="XM_008616424.1"/>
</dbReference>
<dbReference type="STRING" id="1156394.T0RHY8"/>
<sequence length="968" mass="108232">MTTFAVSTKMVAAYTGATTHDDPVRSLLEYTKQDCESILQSSPLEDAIVHSESGFVFGAIQAYNQHHNLSIRPDDVWLAITIQFGLYVNGHAEDLRHLFVRHEGQKELTVKMSGSMRSIEVADLAAQMLQQMDTHLADPALRAWLLPCFSTTTEDDKIVGSIVLMAAMKKYFTYKACLACGIPFVTLLGTVQDWEDIRARVDKLAAYGDRMTEWSAMLAPIFDQFVLAAKGQPDVGFWSRICHEFGGHSGPRYIGGWLSVFCVFDQVGRWQGENSAINMLDGKLRSRLKEFPTVSMDDIPPGYLTVDVAIDDNGEMYNALFFGGHMSFGFEDPSASSRMRRIKNRSAYLRTNEPGGWDYEHFADIVAWAHEKRCESKVAFFGDEIPASEDDMVPAIARMQPGRKNEVIVLKTFTHEYADERGGPATSIGVVTSSRGLMGNMLRCIKDQETDLLVSSDGTYKLHFGQWTLVDVGSTRMVYSEGKSVSSFVPWAYLFVRSECQHAYAQLNETLTRSAELFFDARLSPDVVCMDHAPAIRNAALEEWDEARPLDCWPHCIRNARKTRSKLNVDGQYEAMIKPHLHLLHLARNSKQFDVLGKSAIAFWTDEGEATYAEAFADEYLSNDWGSWHVSASDVPGVMANQNPIEAHHRTIKRMVKCKASTAHVLNIGLPAIIAIELPHGDGGPFKNICAQPVSARQLLDAEEIASDPRNYAAATVEGIGSGYVVNARKYVVRPFNINKMTVTKGRVKRFCESLRGHLGHLPDFNDMEKLFLSLYFVSVDEAVGPIPRVIDRAWTLGEIYIIRRKFKCQCKGYYSTGWLCVHILAVMSLTDDLDLDVALTLVPVRRGPGRPAREVNCLDRFRRSRGKFSQARLIKQFTEKSASCYGWVVARQGRITSCDGTQGPGLIFGLILKPRNGPIWTWEVRYTDGVLAEHGAQALAKVVAFSAEQGVNVTSHRLSSMVRQEFT</sequence>
<proteinExistence type="predicted"/>
<organism evidence="3 4">
    <name type="scientific">Saprolegnia diclina (strain VS20)</name>
    <dbReference type="NCBI Taxonomy" id="1156394"/>
    <lineage>
        <taxon>Eukaryota</taxon>
        <taxon>Sar</taxon>
        <taxon>Stramenopiles</taxon>
        <taxon>Oomycota</taxon>
        <taxon>Saprolegniomycetes</taxon>
        <taxon>Saprolegniales</taxon>
        <taxon>Saprolegniaceae</taxon>
        <taxon>Saprolegnia</taxon>
    </lineage>
</organism>